<evidence type="ECO:0000256" key="5">
    <source>
        <dbReference type="RuleBase" id="RU000660"/>
    </source>
</evidence>
<evidence type="ECO:0000313" key="7">
    <source>
        <dbReference type="Proteomes" id="UP000295244"/>
    </source>
</evidence>
<dbReference type="Proteomes" id="UP000295244">
    <property type="component" value="Unassembled WGS sequence"/>
</dbReference>
<dbReference type="Gene3D" id="3.90.1030.10">
    <property type="entry name" value="Ribosomal protein L17"/>
    <property type="match status" value="1"/>
</dbReference>
<evidence type="ECO:0000256" key="4">
    <source>
        <dbReference type="HAMAP-Rule" id="MF_01368"/>
    </source>
</evidence>
<dbReference type="GO" id="GO:0022625">
    <property type="term" value="C:cytosolic large ribosomal subunit"/>
    <property type="evidence" value="ECO:0007669"/>
    <property type="project" value="TreeGrafter"/>
</dbReference>
<dbReference type="SUPFAM" id="SSF64263">
    <property type="entry name" value="Prokaryotic ribosomal protein L17"/>
    <property type="match status" value="1"/>
</dbReference>
<evidence type="ECO:0000256" key="3">
    <source>
        <dbReference type="ARBA" id="ARBA00023274"/>
    </source>
</evidence>
<dbReference type="EMBL" id="SKBU01000012">
    <property type="protein sequence ID" value="TCJ18267.1"/>
    <property type="molecule type" value="Genomic_DNA"/>
</dbReference>
<dbReference type="GO" id="GO:0003735">
    <property type="term" value="F:structural constituent of ribosome"/>
    <property type="evidence" value="ECO:0007669"/>
    <property type="project" value="InterPro"/>
</dbReference>
<dbReference type="HAMAP" id="MF_01368">
    <property type="entry name" value="Ribosomal_bL17"/>
    <property type="match status" value="1"/>
</dbReference>
<dbReference type="InterPro" id="IPR036373">
    <property type="entry name" value="Ribosomal_bL17_sf"/>
</dbReference>
<dbReference type="NCBIfam" id="TIGR00059">
    <property type="entry name" value="L17"/>
    <property type="match status" value="1"/>
</dbReference>
<dbReference type="GO" id="GO:0006412">
    <property type="term" value="P:translation"/>
    <property type="evidence" value="ECO:0007669"/>
    <property type="project" value="UniProtKB-UniRule"/>
</dbReference>
<dbReference type="AlphaFoldDB" id="A0A4R1BLR3"/>
<organism evidence="6 7">
    <name type="scientific">Rubrobacter taiwanensis</name>
    <dbReference type="NCBI Taxonomy" id="185139"/>
    <lineage>
        <taxon>Bacteria</taxon>
        <taxon>Bacillati</taxon>
        <taxon>Actinomycetota</taxon>
        <taxon>Rubrobacteria</taxon>
        <taxon>Rubrobacterales</taxon>
        <taxon>Rubrobacteraceae</taxon>
        <taxon>Rubrobacter</taxon>
    </lineage>
</organism>
<comment type="similarity">
    <text evidence="1 4 5">Belongs to the bacterial ribosomal protein bL17 family.</text>
</comment>
<dbReference type="PANTHER" id="PTHR14413">
    <property type="entry name" value="RIBOSOMAL PROTEIN L17"/>
    <property type="match status" value="1"/>
</dbReference>
<comment type="subunit">
    <text evidence="4">Part of the 50S ribosomal subunit. Contacts protein L32.</text>
</comment>
<dbReference type="Pfam" id="PF01196">
    <property type="entry name" value="Ribosomal_L17"/>
    <property type="match status" value="1"/>
</dbReference>
<protein>
    <recommendedName>
        <fullName evidence="4">Large ribosomal subunit protein bL17</fullName>
    </recommendedName>
</protein>
<dbReference type="FunFam" id="3.90.1030.10:FF:000001">
    <property type="entry name" value="50S ribosomal protein L17"/>
    <property type="match status" value="1"/>
</dbReference>
<reference evidence="6 7" key="1">
    <citation type="submission" date="2019-03" db="EMBL/GenBank/DDBJ databases">
        <title>Whole genome sequence of a novel Rubrobacter taiwanensis strain, isolated from Yellowstone National Park.</title>
        <authorList>
            <person name="Freed S."/>
            <person name="Ramaley R.F."/>
            <person name="Kyndt J.A."/>
        </authorList>
    </citation>
    <scope>NUCLEOTIDE SEQUENCE [LARGE SCALE GENOMIC DNA]</scope>
    <source>
        <strain evidence="6 7">Yellowstone</strain>
    </source>
</reference>
<evidence type="ECO:0000256" key="1">
    <source>
        <dbReference type="ARBA" id="ARBA00008777"/>
    </source>
</evidence>
<gene>
    <name evidence="4" type="primary">rplQ</name>
    <name evidence="6" type="ORF">E0L93_05860</name>
</gene>
<name>A0A4R1BLR3_9ACTN</name>
<comment type="caution">
    <text evidence="6">The sequence shown here is derived from an EMBL/GenBank/DDBJ whole genome shotgun (WGS) entry which is preliminary data.</text>
</comment>
<sequence length="126" mass="14598">MRHAKRGRKLGRERQHRHLMLGTMAGQLIDHGRIKTTEPKAKELRGVVDRLVNLAKRNDLHARRQAVKVLRDKRILRKLFEEIAPEMADRDSGYTRILKLGPRPGDGAGQVYIEFVNYDTIYSVEE</sequence>
<dbReference type="InterPro" id="IPR000456">
    <property type="entry name" value="Ribosomal_bL17"/>
</dbReference>
<accession>A0A4R1BLR3</accession>
<dbReference type="RefSeq" id="WP_132689799.1">
    <property type="nucleotide sequence ID" value="NZ_SKBU01000012.1"/>
</dbReference>
<dbReference type="PANTHER" id="PTHR14413:SF16">
    <property type="entry name" value="LARGE RIBOSOMAL SUBUNIT PROTEIN BL17M"/>
    <property type="match status" value="1"/>
</dbReference>
<keyword evidence="3 4" id="KW-0687">Ribonucleoprotein</keyword>
<evidence type="ECO:0000256" key="2">
    <source>
        <dbReference type="ARBA" id="ARBA00022980"/>
    </source>
</evidence>
<evidence type="ECO:0000313" key="6">
    <source>
        <dbReference type="EMBL" id="TCJ18267.1"/>
    </source>
</evidence>
<keyword evidence="2 4" id="KW-0689">Ribosomal protein</keyword>
<keyword evidence="7" id="KW-1185">Reference proteome</keyword>
<dbReference type="OrthoDB" id="9809073at2"/>
<proteinExistence type="inferred from homology"/>